<sequence>MLPKSTDLLGHTDRDRRIRQADRLARILSVLRLIQTRGQWNAKAIAQELEVAERTIYRDLQALEFAGVPWFYDADAQSYRVRSDYHFPVPNLTEEEIIGQAVATILSETTGLGVVGKASSATQKIAATASEEVQQLLTDVGGVISVLGLQLAEHRHSEESIQGIRQALLRKRQLKGRYVSPYESSAVELALDPIRLCLVKNAWYLIGRPVESEELRTYRVARFESVEVMDAAANIPTDFDLKAYFGNAWAVYRGSQAYKVAVRFLPEAARIVTETNWHHTQKVIPQEDESVLLTFQVDGLQEICSWLLGWTGRVEVIEPPELRTMLLDRSKAGMELNQENVSVH</sequence>
<dbReference type="InterPro" id="IPR036388">
    <property type="entry name" value="WH-like_DNA-bd_sf"/>
</dbReference>
<dbReference type="EMBL" id="JAJKFT010000004">
    <property type="protein sequence ID" value="MCC9628604.1"/>
    <property type="molecule type" value="Genomic_DNA"/>
</dbReference>
<dbReference type="RefSeq" id="WP_230218016.1">
    <property type="nucleotide sequence ID" value="NZ_JAJKFT010000004.1"/>
</dbReference>
<dbReference type="PIRSF" id="PIRSF016838">
    <property type="entry name" value="PafC"/>
    <property type="match status" value="1"/>
</dbReference>
<accession>A0A9X1SJ08</accession>
<feature type="domain" description="Helix-turn-helix type 11" evidence="1">
    <location>
        <begin position="28"/>
        <end position="69"/>
    </location>
</feature>
<dbReference type="SUPFAM" id="SSF46785">
    <property type="entry name" value="Winged helix' DNA-binding domain"/>
    <property type="match status" value="1"/>
</dbReference>
<dbReference type="InterPro" id="IPR051534">
    <property type="entry name" value="CBASS_pafABC_assoc_protein"/>
</dbReference>
<keyword evidence="5" id="KW-1185">Reference proteome</keyword>
<dbReference type="InterPro" id="IPR026881">
    <property type="entry name" value="WYL_dom"/>
</dbReference>
<dbReference type="InterPro" id="IPR057727">
    <property type="entry name" value="WCX_dom"/>
</dbReference>
<dbReference type="PROSITE" id="PS52050">
    <property type="entry name" value="WYL"/>
    <property type="match status" value="1"/>
</dbReference>
<dbReference type="AlphaFoldDB" id="A0A9X1SJ08"/>
<evidence type="ECO:0000313" key="5">
    <source>
        <dbReference type="Proteomes" id="UP001139103"/>
    </source>
</evidence>
<dbReference type="Pfam" id="PF25583">
    <property type="entry name" value="WCX"/>
    <property type="match status" value="1"/>
</dbReference>
<name>A0A9X1SJ08_9BACT</name>
<dbReference type="Pfam" id="PF08279">
    <property type="entry name" value="HTH_11"/>
    <property type="match status" value="1"/>
</dbReference>
<reference evidence="4" key="1">
    <citation type="submission" date="2021-11" db="EMBL/GenBank/DDBJ databases">
        <title>Genome sequence.</title>
        <authorList>
            <person name="Sun Q."/>
        </authorList>
    </citation>
    <scope>NUCLEOTIDE SEQUENCE</scope>
    <source>
        <strain evidence="4">JC732</strain>
    </source>
</reference>
<gene>
    <name evidence="4" type="ORF">LOC68_09360</name>
</gene>
<dbReference type="InterPro" id="IPR028349">
    <property type="entry name" value="PafC-like"/>
</dbReference>
<evidence type="ECO:0000259" key="2">
    <source>
        <dbReference type="Pfam" id="PF13280"/>
    </source>
</evidence>
<organism evidence="4 5">
    <name type="scientific">Blastopirellula sediminis</name>
    <dbReference type="NCBI Taxonomy" id="2894196"/>
    <lineage>
        <taxon>Bacteria</taxon>
        <taxon>Pseudomonadati</taxon>
        <taxon>Planctomycetota</taxon>
        <taxon>Planctomycetia</taxon>
        <taxon>Pirellulales</taxon>
        <taxon>Pirellulaceae</taxon>
        <taxon>Blastopirellula</taxon>
    </lineage>
</organism>
<dbReference type="PANTHER" id="PTHR34580">
    <property type="match status" value="1"/>
</dbReference>
<dbReference type="Gene3D" id="1.10.10.10">
    <property type="entry name" value="Winged helix-like DNA-binding domain superfamily/Winged helix DNA-binding domain"/>
    <property type="match status" value="1"/>
</dbReference>
<feature type="domain" description="WCX" evidence="3">
    <location>
        <begin position="257"/>
        <end position="331"/>
    </location>
</feature>
<feature type="domain" description="WYL" evidence="2">
    <location>
        <begin position="161"/>
        <end position="228"/>
    </location>
</feature>
<comment type="caution">
    <text evidence="4">The sequence shown here is derived from an EMBL/GenBank/DDBJ whole genome shotgun (WGS) entry which is preliminary data.</text>
</comment>
<proteinExistence type="predicted"/>
<protein>
    <submittedName>
        <fullName evidence="4">WYL domain-containing protein</fullName>
    </submittedName>
</protein>
<dbReference type="Proteomes" id="UP001139103">
    <property type="component" value="Unassembled WGS sequence"/>
</dbReference>
<evidence type="ECO:0000259" key="1">
    <source>
        <dbReference type="Pfam" id="PF08279"/>
    </source>
</evidence>
<evidence type="ECO:0000313" key="4">
    <source>
        <dbReference type="EMBL" id="MCC9628604.1"/>
    </source>
</evidence>
<dbReference type="Pfam" id="PF13280">
    <property type="entry name" value="WYL"/>
    <property type="match status" value="1"/>
</dbReference>
<dbReference type="InterPro" id="IPR036390">
    <property type="entry name" value="WH_DNA-bd_sf"/>
</dbReference>
<dbReference type="InterPro" id="IPR013196">
    <property type="entry name" value="HTH_11"/>
</dbReference>
<evidence type="ECO:0000259" key="3">
    <source>
        <dbReference type="Pfam" id="PF25583"/>
    </source>
</evidence>
<dbReference type="PANTHER" id="PTHR34580:SF1">
    <property type="entry name" value="PROTEIN PAFC"/>
    <property type="match status" value="1"/>
</dbReference>